<keyword evidence="1" id="KW-0221">Differentiation</keyword>
<feature type="compositionally biased region" description="Low complexity" evidence="2">
    <location>
        <begin position="954"/>
        <end position="967"/>
    </location>
</feature>
<feature type="compositionally biased region" description="Polar residues" evidence="2">
    <location>
        <begin position="103"/>
        <end position="114"/>
    </location>
</feature>
<proteinExistence type="predicted"/>
<name>A0ABQ7TAR8_PHRPL</name>
<sequence>MTKHSDLAAALVPIIDVLGDHPLGMNLETLKENLQRRHGFDLDTFCQKMGYEDAMSWLLHVPGLCLSFTNNKCPGSCVVQLLSGSLGLQNLLHGASPSLDKPLTSSHSNILSQESTKTKPASSSASLSLDLKPCPSKSKTLIQNGLEQKAVSCSSAPSQSSTSFSFDMQQVSSRPNSLEQTVVGRIPAKREVFGLVNKLLTRHKMGIRIKEMQEYLMATNGIDLEKFSITQGYKDSLEFLERRMQWLTIKYQKERVNCVVKHRPGPSAACVPPLLDAPVPSSLPTKMLEPVNSASDSGNVSKPSVTAHDSSASKSQSNSLSFPASSMSTTVKNGIHSSTPILLRVIPNLPSFQEAHTASSVKANNSSKSNGLSQNTSANQFGGPPPAKEVLCHLDRQLPSKSIMTNSKPSKDQDGLKQQVAHILAMHSEGMSLFQFRVAYSSTYQQHLPLGNASSAKHLLLQMPDVVYVKNYGVQTQLLPVSSAMPSVKSELLYCLYSLFLSFIQNSEELGGKDSKERCPFPVPRLHKAPKPGVPVQAYVQMSPKPVEVPFIPASPEISPTYAQVTASCENLTPNSPSSKPMQLANPWISGNNTSVPSTSQPASISFGTWEQPFLCQMPGIPLVCPVSFLPVPRNPSGVQFKNTALQSSLAQPPPVLPVRCAPTMPLIYSTVQKSYSHTFPQVGSYSAVQKSSKVLQHAQCSALTTSSGRHPVSSPRNMSQTVHQTECYNYTQQNGLQYRSVVVEEKSLTITPLDRKSETPASAYLKQYNDGNFPVTSASTVSFSSHACWSTSASLQSLDTSSSSKRSSNALPSEPPAFVNQQQSTSASATITTSSRRPTCSPPFLLDSTASPYCNLHHSGINSNSAIHSLDSRASIHQQQYTSLSTSVITSSRKTAGASPFSQDSTIKPSYQLSTSPLSVCPDYEAPAQVNPMVSVSKEAGRSRVFLPEKQMSYYSPPQNSSPSPKSFDKCVIL</sequence>
<evidence type="ECO:0000313" key="5">
    <source>
        <dbReference type="Proteomes" id="UP000826234"/>
    </source>
</evidence>
<protein>
    <recommendedName>
        <fullName evidence="3">HTH OST-type domain-containing protein</fullName>
    </recommendedName>
</protein>
<feature type="compositionally biased region" description="Polar residues" evidence="2">
    <location>
        <begin position="292"/>
        <end position="309"/>
    </location>
</feature>
<feature type="region of interest" description="Disordered" evidence="2">
    <location>
        <begin position="950"/>
        <end position="975"/>
    </location>
</feature>
<feature type="region of interest" description="Disordered" evidence="2">
    <location>
        <begin position="281"/>
        <end position="330"/>
    </location>
</feature>
<feature type="compositionally biased region" description="Low complexity" evidence="2">
    <location>
        <begin position="800"/>
        <end position="813"/>
    </location>
</feature>
<feature type="region of interest" description="Disordered" evidence="2">
    <location>
        <begin position="357"/>
        <end position="389"/>
    </location>
</feature>
<comment type="caution">
    <text evidence="4">The sequence shown here is derived from an EMBL/GenBank/DDBJ whole genome shotgun (WGS) entry which is preliminary data.</text>
</comment>
<dbReference type="Proteomes" id="UP000826234">
    <property type="component" value="Unassembled WGS sequence"/>
</dbReference>
<evidence type="ECO:0000313" key="4">
    <source>
        <dbReference type="EMBL" id="KAH0626632.1"/>
    </source>
</evidence>
<feature type="compositionally biased region" description="Low complexity" evidence="2">
    <location>
        <begin position="310"/>
        <end position="321"/>
    </location>
</feature>
<accession>A0ABQ7TAR8</accession>
<feature type="region of interest" description="Disordered" evidence="2">
    <location>
        <begin position="99"/>
        <end position="130"/>
    </location>
</feature>
<evidence type="ECO:0000256" key="1">
    <source>
        <dbReference type="ARBA" id="ARBA00022782"/>
    </source>
</evidence>
<dbReference type="Gene3D" id="3.30.420.610">
    <property type="entry name" value="LOTUS domain-like"/>
    <property type="match status" value="1"/>
</dbReference>
<dbReference type="InterPro" id="IPR025605">
    <property type="entry name" value="OST-HTH/LOTUS_dom"/>
</dbReference>
<feature type="compositionally biased region" description="Polar residues" evidence="2">
    <location>
        <begin position="371"/>
        <end position="380"/>
    </location>
</feature>
<organism evidence="4 5">
    <name type="scientific">Phrynosoma platyrhinos</name>
    <name type="common">Desert horned lizard</name>
    <dbReference type="NCBI Taxonomy" id="52577"/>
    <lineage>
        <taxon>Eukaryota</taxon>
        <taxon>Metazoa</taxon>
        <taxon>Chordata</taxon>
        <taxon>Craniata</taxon>
        <taxon>Vertebrata</taxon>
        <taxon>Euteleostomi</taxon>
        <taxon>Lepidosauria</taxon>
        <taxon>Squamata</taxon>
        <taxon>Bifurcata</taxon>
        <taxon>Unidentata</taxon>
        <taxon>Episquamata</taxon>
        <taxon>Toxicofera</taxon>
        <taxon>Iguania</taxon>
        <taxon>Phrynosomatidae</taxon>
        <taxon>Phrynosomatinae</taxon>
        <taxon>Phrynosoma</taxon>
    </lineage>
</organism>
<feature type="region of interest" description="Disordered" evidence="2">
    <location>
        <begin position="800"/>
        <end position="839"/>
    </location>
</feature>
<feature type="compositionally biased region" description="Low complexity" evidence="2">
    <location>
        <begin position="118"/>
        <end position="130"/>
    </location>
</feature>
<feature type="compositionally biased region" description="Low complexity" evidence="2">
    <location>
        <begin position="358"/>
        <end position="370"/>
    </location>
</feature>
<evidence type="ECO:0000259" key="3">
    <source>
        <dbReference type="PROSITE" id="PS51644"/>
    </source>
</evidence>
<gene>
    <name evidence="4" type="ORF">JD844_001720</name>
</gene>
<reference evidence="4 5" key="1">
    <citation type="journal article" date="2022" name="Gigascience">
        <title>A chromosome-level genome assembly and annotation of the desert horned lizard, Phrynosoma platyrhinos, provides insight into chromosomal rearrangements among reptiles.</title>
        <authorList>
            <person name="Koochekian N."/>
            <person name="Ascanio A."/>
            <person name="Farleigh K."/>
            <person name="Card D.C."/>
            <person name="Schield D.R."/>
            <person name="Castoe T.A."/>
            <person name="Jezkova T."/>
        </authorList>
    </citation>
    <scope>NUCLEOTIDE SEQUENCE [LARGE SCALE GENOMIC DNA]</scope>
    <source>
        <strain evidence="4">NK-2021</strain>
    </source>
</reference>
<dbReference type="PROSITE" id="PS51644">
    <property type="entry name" value="HTH_OST"/>
    <property type="match status" value="1"/>
</dbReference>
<dbReference type="InterPro" id="IPR041966">
    <property type="entry name" value="LOTUS-like"/>
</dbReference>
<feature type="compositionally biased region" description="Low complexity" evidence="2">
    <location>
        <begin position="825"/>
        <end position="839"/>
    </location>
</feature>
<evidence type="ECO:0000256" key="2">
    <source>
        <dbReference type="SAM" id="MobiDB-lite"/>
    </source>
</evidence>
<dbReference type="EMBL" id="JAIPUX010000521">
    <property type="protein sequence ID" value="KAH0626632.1"/>
    <property type="molecule type" value="Genomic_DNA"/>
</dbReference>
<keyword evidence="5" id="KW-1185">Reference proteome</keyword>
<feature type="domain" description="HTH OST-type" evidence="3">
    <location>
        <begin position="412"/>
        <end position="484"/>
    </location>
</feature>